<evidence type="ECO:0000313" key="1">
    <source>
        <dbReference type="EMBL" id="KAJ8688610.1"/>
    </source>
</evidence>
<dbReference type="Proteomes" id="UP001239111">
    <property type="component" value="Chromosome 1"/>
</dbReference>
<name>A0ACC2PYX4_9HYME</name>
<gene>
    <name evidence="1" type="ORF">QAD02_024405</name>
</gene>
<organism evidence="1 2">
    <name type="scientific">Eretmocerus hayati</name>
    <dbReference type="NCBI Taxonomy" id="131215"/>
    <lineage>
        <taxon>Eukaryota</taxon>
        <taxon>Metazoa</taxon>
        <taxon>Ecdysozoa</taxon>
        <taxon>Arthropoda</taxon>
        <taxon>Hexapoda</taxon>
        <taxon>Insecta</taxon>
        <taxon>Pterygota</taxon>
        <taxon>Neoptera</taxon>
        <taxon>Endopterygota</taxon>
        <taxon>Hymenoptera</taxon>
        <taxon>Apocrita</taxon>
        <taxon>Proctotrupomorpha</taxon>
        <taxon>Chalcidoidea</taxon>
        <taxon>Aphelinidae</taxon>
        <taxon>Aphelininae</taxon>
        <taxon>Eretmocerus</taxon>
    </lineage>
</organism>
<reference evidence="1" key="1">
    <citation type="submission" date="2023-04" db="EMBL/GenBank/DDBJ databases">
        <title>A chromosome-level genome assembly of the parasitoid wasp Eretmocerus hayati.</title>
        <authorList>
            <person name="Zhong Y."/>
            <person name="Liu S."/>
            <person name="Liu Y."/>
        </authorList>
    </citation>
    <scope>NUCLEOTIDE SEQUENCE</scope>
    <source>
        <strain evidence="1">ZJU_SS_LIU_2023</strain>
    </source>
</reference>
<dbReference type="EMBL" id="CM056741">
    <property type="protein sequence ID" value="KAJ8688610.1"/>
    <property type="molecule type" value="Genomic_DNA"/>
</dbReference>
<sequence>MEITEWRFFEITRQSIFHAVCRALSVSHARATHGGSPTSHHEGASSDVAVLANLCCRGRGVRHSQQMARGWLSATTASSLGALHPRQPPLQQPAQLGQADGADQRRRYCGPRATTDALGSAGS</sequence>
<accession>A0ACC2PYX4</accession>
<evidence type="ECO:0000313" key="2">
    <source>
        <dbReference type="Proteomes" id="UP001239111"/>
    </source>
</evidence>
<keyword evidence="2" id="KW-1185">Reference proteome</keyword>
<protein>
    <submittedName>
        <fullName evidence="1">Uncharacterized protein</fullName>
    </submittedName>
</protein>
<comment type="caution">
    <text evidence="1">The sequence shown here is derived from an EMBL/GenBank/DDBJ whole genome shotgun (WGS) entry which is preliminary data.</text>
</comment>
<proteinExistence type="predicted"/>